<evidence type="ECO:0000256" key="2">
    <source>
        <dbReference type="ARBA" id="ARBA00022723"/>
    </source>
</evidence>
<feature type="compositionally biased region" description="Polar residues" evidence="10">
    <location>
        <begin position="1330"/>
        <end position="1339"/>
    </location>
</feature>
<dbReference type="InterPro" id="IPR011011">
    <property type="entry name" value="Znf_FYVE_PHD"/>
</dbReference>
<proteinExistence type="predicted"/>
<feature type="compositionally biased region" description="Polar residues" evidence="10">
    <location>
        <begin position="81"/>
        <end position="93"/>
    </location>
</feature>
<dbReference type="GO" id="GO:0008270">
    <property type="term" value="F:zinc ion binding"/>
    <property type="evidence" value="ECO:0007669"/>
    <property type="project" value="UniProtKB-KW"/>
</dbReference>
<dbReference type="CDD" id="cd15513">
    <property type="entry name" value="PHD5_KMT2C_like"/>
    <property type="match status" value="1"/>
</dbReference>
<feature type="compositionally biased region" description="Acidic residues" evidence="10">
    <location>
        <begin position="1259"/>
        <end position="1270"/>
    </location>
</feature>
<feature type="compositionally biased region" description="Polar residues" evidence="10">
    <location>
        <begin position="216"/>
        <end position="243"/>
    </location>
</feature>
<reference evidence="12 13" key="1">
    <citation type="submission" date="2019-01" db="EMBL/GenBank/DDBJ databases">
        <title>A chromosome-scale genome assembly of the yellow perch, Perca flavescens.</title>
        <authorList>
            <person name="Feron R."/>
            <person name="Morvezen R."/>
            <person name="Bestin A."/>
            <person name="Haffray P."/>
            <person name="Klopp C."/>
            <person name="Zahm M."/>
            <person name="Cabau C."/>
            <person name="Roques C."/>
            <person name="Donnadieu C."/>
            <person name="Bouchez O."/>
            <person name="Christie M."/>
            <person name="Larson W."/>
            <person name="Guiguen Y."/>
        </authorList>
    </citation>
    <scope>NUCLEOTIDE SEQUENCE [LARGE SCALE GENOMIC DNA]</scope>
    <source>
        <strain evidence="12">YP-PL-M2</strain>
        <tissue evidence="12">Blood</tissue>
    </source>
</reference>
<feature type="compositionally biased region" description="Pro residues" evidence="10">
    <location>
        <begin position="1347"/>
        <end position="1357"/>
    </location>
</feature>
<feature type="compositionally biased region" description="Polar residues" evidence="10">
    <location>
        <begin position="409"/>
        <end position="421"/>
    </location>
</feature>
<feature type="region of interest" description="Disordered" evidence="10">
    <location>
        <begin position="652"/>
        <end position="1489"/>
    </location>
</feature>
<feature type="compositionally biased region" description="Polar residues" evidence="10">
    <location>
        <begin position="45"/>
        <end position="72"/>
    </location>
</feature>
<feature type="compositionally biased region" description="Polar residues" evidence="10">
    <location>
        <begin position="118"/>
        <end position="136"/>
    </location>
</feature>
<evidence type="ECO:0000256" key="9">
    <source>
        <dbReference type="PROSITE-ProRule" id="PRU00146"/>
    </source>
</evidence>
<feature type="domain" description="PHD-type" evidence="11">
    <location>
        <begin position="1646"/>
        <end position="1701"/>
    </location>
</feature>
<evidence type="ECO:0000256" key="3">
    <source>
        <dbReference type="ARBA" id="ARBA00022737"/>
    </source>
</evidence>
<comment type="caution">
    <text evidence="12">The sequence shown here is derived from an EMBL/GenBank/DDBJ whole genome shotgun (WGS) entry which is preliminary data.</text>
</comment>
<feature type="compositionally biased region" description="Basic and acidic residues" evidence="10">
    <location>
        <begin position="1793"/>
        <end position="1830"/>
    </location>
</feature>
<feature type="compositionally biased region" description="Basic and acidic residues" evidence="10">
    <location>
        <begin position="1853"/>
        <end position="1865"/>
    </location>
</feature>
<evidence type="ECO:0000259" key="11">
    <source>
        <dbReference type="PROSITE" id="PS50016"/>
    </source>
</evidence>
<feature type="compositionally biased region" description="Basic and acidic residues" evidence="10">
    <location>
        <begin position="1120"/>
        <end position="1151"/>
    </location>
</feature>
<dbReference type="GO" id="GO:0003713">
    <property type="term" value="F:transcription coactivator activity"/>
    <property type="evidence" value="ECO:0007669"/>
    <property type="project" value="TreeGrafter"/>
</dbReference>
<keyword evidence="6" id="KW-0805">Transcription regulation</keyword>
<keyword evidence="4 9" id="KW-0863">Zinc-finger</keyword>
<feature type="compositionally biased region" description="Basic and acidic residues" evidence="10">
    <location>
        <begin position="1242"/>
        <end position="1258"/>
    </location>
</feature>
<feature type="compositionally biased region" description="Low complexity" evidence="10">
    <location>
        <begin position="479"/>
        <end position="498"/>
    </location>
</feature>
<dbReference type="EMBL" id="SCKG01000022">
    <property type="protein sequence ID" value="TDG97611.1"/>
    <property type="molecule type" value="Genomic_DNA"/>
</dbReference>
<dbReference type="InterPro" id="IPR019787">
    <property type="entry name" value="Znf_PHD-finger"/>
</dbReference>
<keyword evidence="13" id="KW-1185">Reference proteome</keyword>
<feature type="compositionally biased region" description="Low complexity" evidence="10">
    <location>
        <begin position="300"/>
        <end position="318"/>
    </location>
</feature>
<evidence type="ECO:0000256" key="7">
    <source>
        <dbReference type="ARBA" id="ARBA00023163"/>
    </source>
</evidence>
<feature type="region of interest" description="Disordered" evidence="10">
    <location>
        <begin position="1"/>
        <end position="356"/>
    </location>
</feature>
<feature type="region of interest" description="Disordered" evidence="10">
    <location>
        <begin position="462"/>
        <end position="615"/>
    </location>
</feature>
<feature type="compositionally biased region" description="Basic residues" evidence="10">
    <location>
        <begin position="1389"/>
        <end position="1401"/>
    </location>
</feature>
<feature type="compositionally biased region" description="Low complexity" evidence="10">
    <location>
        <begin position="998"/>
        <end position="1007"/>
    </location>
</feature>
<name>A0A484C1S7_PERFV</name>
<feature type="compositionally biased region" description="Acidic residues" evidence="10">
    <location>
        <begin position="954"/>
        <end position="976"/>
    </location>
</feature>
<dbReference type="GO" id="GO:0045944">
    <property type="term" value="P:positive regulation of transcription by RNA polymerase II"/>
    <property type="evidence" value="ECO:0007669"/>
    <property type="project" value="TreeGrafter"/>
</dbReference>
<dbReference type="Gene3D" id="3.30.40.10">
    <property type="entry name" value="Zinc/RING finger domain, C3HC4 (zinc finger)"/>
    <property type="match status" value="3"/>
</dbReference>
<dbReference type="InterPro" id="IPR001965">
    <property type="entry name" value="Znf_PHD"/>
</dbReference>
<evidence type="ECO:0000256" key="4">
    <source>
        <dbReference type="ARBA" id="ARBA00022771"/>
    </source>
</evidence>
<dbReference type="GO" id="GO:0044666">
    <property type="term" value="C:MLL3/4 complex"/>
    <property type="evidence" value="ECO:0007669"/>
    <property type="project" value="TreeGrafter"/>
</dbReference>
<dbReference type="PROSITE" id="PS50016">
    <property type="entry name" value="ZF_PHD_2"/>
    <property type="match status" value="3"/>
</dbReference>
<feature type="region of interest" description="Disordered" evidence="10">
    <location>
        <begin position="1774"/>
        <end position="1865"/>
    </location>
</feature>
<dbReference type="FunFam" id="3.30.40.10:FF:000070">
    <property type="entry name" value="Histone-lysine N-methyltransferase"/>
    <property type="match status" value="1"/>
</dbReference>
<feature type="compositionally biased region" description="Low complexity" evidence="10">
    <location>
        <begin position="757"/>
        <end position="769"/>
    </location>
</feature>
<dbReference type="SMART" id="SM00249">
    <property type="entry name" value="PHD"/>
    <property type="match status" value="3"/>
</dbReference>
<feature type="compositionally biased region" description="Low complexity" evidence="10">
    <location>
        <begin position="143"/>
        <end position="188"/>
    </location>
</feature>
<keyword evidence="5" id="KW-0862">Zinc</keyword>
<feature type="compositionally biased region" description="Basic and acidic residues" evidence="10">
    <location>
        <begin position="1203"/>
        <end position="1220"/>
    </location>
</feature>
<feature type="compositionally biased region" description="Low complexity" evidence="10">
    <location>
        <begin position="1301"/>
        <end position="1310"/>
    </location>
</feature>
<keyword evidence="7" id="KW-0804">Transcription</keyword>
<feature type="compositionally biased region" description="Polar residues" evidence="10">
    <location>
        <begin position="977"/>
        <end position="987"/>
    </location>
</feature>
<feature type="compositionally biased region" description="Low complexity" evidence="10">
    <location>
        <begin position="256"/>
        <end position="274"/>
    </location>
</feature>
<dbReference type="Proteomes" id="UP000295070">
    <property type="component" value="Chromosome 22"/>
</dbReference>
<feature type="compositionally biased region" description="Basic and acidic residues" evidence="10">
    <location>
        <begin position="95"/>
        <end position="108"/>
    </location>
</feature>
<feature type="compositionally biased region" description="Polar residues" evidence="10">
    <location>
        <begin position="837"/>
        <end position="849"/>
    </location>
</feature>
<accession>A0A484C1S7</accession>
<dbReference type="GO" id="GO:0042800">
    <property type="term" value="F:histone H3K4 methyltransferase activity"/>
    <property type="evidence" value="ECO:0007669"/>
    <property type="project" value="TreeGrafter"/>
</dbReference>
<feature type="compositionally biased region" description="Polar residues" evidence="10">
    <location>
        <begin position="325"/>
        <end position="356"/>
    </location>
</feature>
<feature type="compositionally biased region" description="Polar residues" evidence="10">
    <location>
        <begin position="462"/>
        <end position="478"/>
    </location>
</feature>
<dbReference type="Pfam" id="PF00628">
    <property type="entry name" value="PHD"/>
    <property type="match status" value="3"/>
</dbReference>
<feature type="domain" description="PHD-type" evidence="11">
    <location>
        <begin position="1569"/>
        <end position="1619"/>
    </location>
</feature>
<feature type="compositionally biased region" description="Polar residues" evidence="10">
    <location>
        <begin position="533"/>
        <end position="582"/>
    </location>
</feature>
<protein>
    <recommendedName>
        <fullName evidence="11">PHD-type domain-containing protein</fullName>
    </recommendedName>
</protein>
<evidence type="ECO:0000256" key="8">
    <source>
        <dbReference type="ARBA" id="ARBA00023242"/>
    </source>
</evidence>
<feature type="compositionally biased region" description="Acidic residues" evidence="10">
    <location>
        <begin position="901"/>
        <end position="918"/>
    </location>
</feature>
<feature type="compositionally biased region" description="Low complexity" evidence="10">
    <location>
        <begin position="507"/>
        <end position="532"/>
    </location>
</feature>
<dbReference type="SUPFAM" id="SSF57903">
    <property type="entry name" value="FYVE/PHD zinc finger"/>
    <property type="match status" value="3"/>
</dbReference>
<evidence type="ECO:0000256" key="6">
    <source>
        <dbReference type="ARBA" id="ARBA00023015"/>
    </source>
</evidence>
<evidence type="ECO:0000256" key="1">
    <source>
        <dbReference type="ARBA" id="ARBA00004123"/>
    </source>
</evidence>
<keyword evidence="8" id="KW-0539">Nucleus</keyword>
<feature type="compositionally biased region" description="Polar residues" evidence="10">
    <location>
        <begin position="597"/>
        <end position="615"/>
    </location>
</feature>
<feature type="domain" description="PHD-type" evidence="11">
    <location>
        <begin position="1519"/>
        <end position="1572"/>
    </location>
</feature>
<evidence type="ECO:0000313" key="12">
    <source>
        <dbReference type="EMBL" id="TDG97611.1"/>
    </source>
</evidence>
<dbReference type="PANTHER" id="PTHR45888">
    <property type="entry name" value="HL01030P-RELATED"/>
    <property type="match status" value="1"/>
</dbReference>
<evidence type="ECO:0000256" key="5">
    <source>
        <dbReference type="ARBA" id="ARBA00022833"/>
    </source>
</evidence>
<dbReference type="PANTHER" id="PTHR45888:SF1">
    <property type="entry name" value="HISTONE-LYSINE N-METHYLTRANSFERASE 2C"/>
    <property type="match status" value="1"/>
</dbReference>
<feature type="compositionally biased region" description="Pro residues" evidence="10">
    <location>
        <begin position="1008"/>
        <end position="1034"/>
    </location>
</feature>
<sequence>MSCGHEHSLHSPPPHTPTQAGLSPTRVQPGPAEPGQSPPPHSPVQDETTQTQLDRPCSPTNNIVITPPQQTSPRKRHRSMSHSPAQVGTSPRQNHTRDAERTLDHESPAELQCGPGQHISTLDQGLSPVCSKSTQTARKHASLRPSSAPCSPSPSPLRATQCSLSQPASPSQAQSTQPLQLSILPSQLAKHSRVTNECTQTSTTELKSLEHGPMQLSPNLDDQTLESSPTSDLSTMPPDSSGTDGKLANQCVPIQSNPDFSSPHHSPSMPTPESLVHVSPSVEHSSLTCSPRADETEVVPPSAISICPSPSRDSPPCCTEATEGKASSTHIQNISASASSKHTSQMSTSPASSIQASASTIPVDTSHIAAEIGPSTQPASPSEVLAGSISCQDEDMEVYVDHLSHFIQSETSPRHPNSNSDSKVHGSPAHAEANGYSQMGSMHVQDRASPSVCSFPELAQTQASLSPTHPGQSDPSHVQTTFSPPQTSPDQTSPLQTSFSPPHCMLSGSSPESSSVSHSLSHSGQTSSHSASITDVTVSHSPPRSSPAGQASPFHIQSASSSPHSGPAQRQTPSLASTTYSSPAHAAATCVSPPHSPAQSSETYRSPTCSPAQDTAAQLSPTLASSNLDVDIIQSSVLPAVLHLDSGLVKPPDSIQQTSPAPAIDSHVRSPNQASPSQVSQSPASPLLTPDRSAAESQRSIASESPFHRTPAPSVGASSTLASPVPSSTTQDTSAMPSTDHISEMPASPTPSAPLKVSSVYSSPVASPVHDPGDTQVNSSLASPLRPDTSPSPGPGSPMRCEASSHTADAVSLVLATHVQSETSPSPGPVSPVQPDASPSRSVSSPQQHTTEKESAVAEDVSMAEKQEEKTEEVEEVQRDVTQQEQQEEEVDEPHQRAEESLEEEDPAREQDQEEEEEISHQRVKESLEEEEPAREQHQEEEVEISQQRAKESLEEEEPAETEGGGEQDQEEEEDQNGSSNCPSGSVLNEDPRSPPHSAAASLFLPQSAPPSPPHPPHSALPPLQPSSPLPSPPRAGSLEASPLRTALLPSTPPSPPLEQETTCQREAAATEAGLEDNPLSCRVTSAEDDSQSQSQFEPVAGVKEQFQPEESEPVAAAKEQFEPTQHEHQSHAEPSERQQEPQPMREKQDAEEQDPSSSSLEARPLEQEATCQSEAATAEAELEDEPLSCRVTSAEDEEELVAEAKEPTKDEHQSHAEPSEREEEPEPRATAAPELVAEQQPMREKHDAEEEEARSGGEQEDQSDVEQEDPVSPVLELDPSLDTEVMALLRLSSPSPPPLSRRGSGRALRPTPPSSSRPLDDLSIRLRQSPFSTEASPETSPARAPVTPPPLSPPSPLYRESPPLSKAQTLPVTVLPLTPKIGMGKPAISKRKFSPGRARVKQGSWWSNRRAVSPPSSSQDSMGEGGWDSPKPRLPDSPLWSMRVSRGSGFPGRRRSRGGGLGGGRGGRGRSRLKTQDSLPVSPGSVYAEPFQPKEEEENSMHNTVVMFSTSDSFTLKQDMCVVCGSFGQGAEGRLLACSQCGQCYHPYCVNLKITRVVLTKGWRCLECTVCEACGEASDPGRLLLCDDCDISYHTYCLDPPLHTVPKGAWKCKWCVWCVQCGSASPGLRCDWQNNYSRCGPCASLSHCPLCQRQYSQDDLILQCQQCDRWVHAVCQGLNTEEEVETAADEGFDCSLCRAHSRGSYGRSDSFDSPYMAQIISRIREPDTKTYTQDGVSLTESGLSHLQSLVEPLTSPRRYRRCKPKLKLRIINQNSVSVLQTPPDTDPPTEQDPSRGDVECEMKSDSSPERDHAHDDDLTKEPEVTDDNKKRKRKPYRPGVSGASWCASVEGRPGRAESNSAEKT</sequence>
<feature type="region of interest" description="Disordered" evidence="10">
    <location>
        <begin position="409"/>
        <end position="434"/>
    </location>
</feature>
<dbReference type="FunFam" id="3.30.40.10:FF:001142">
    <property type="entry name" value="Histone-lysine N-methyltransferase"/>
    <property type="match status" value="1"/>
</dbReference>
<evidence type="ECO:0000256" key="10">
    <source>
        <dbReference type="SAM" id="MobiDB-lite"/>
    </source>
</evidence>
<feature type="compositionally biased region" description="Polar residues" evidence="10">
    <location>
        <begin position="716"/>
        <end position="737"/>
    </location>
</feature>
<keyword evidence="2" id="KW-0479">Metal-binding</keyword>
<evidence type="ECO:0000313" key="13">
    <source>
        <dbReference type="Proteomes" id="UP000295070"/>
    </source>
</evidence>
<dbReference type="InterPro" id="IPR013083">
    <property type="entry name" value="Znf_RING/FYVE/PHD"/>
</dbReference>
<organism evidence="12 13">
    <name type="scientific">Perca flavescens</name>
    <name type="common">American yellow perch</name>
    <name type="synonym">Morone flavescens</name>
    <dbReference type="NCBI Taxonomy" id="8167"/>
    <lineage>
        <taxon>Eukaryota</taxon>
        <taxon>Metazoa</taxon>
        <taxon>Chordata</taxon>
        <taxon>Craniata</taxon>
        <taxon>Vertebrata</taxon>
        <taxon>Euteleostomi</taxon>
        <taxon>Actinopterygii</taxon>
        <taxon>Neopterygii</taxon>
        <taxon>Teleostei</taxon>
        <taxon>Neoteleostei</taxon>
        <taxon>Acanthomorphata</taxon>
        <taxon>Eupercaria</taxon>
        <taxon>Perciformes</taxon>
        <taxon>Percoidei</taxon>
        <taxon>Percidae</taxon>
        <taxon>Percinae</taxon>
        <taxon>Perca</taxon>
    </lineage>
</organism>
<dbReference type="STRING" id="8167.A0A484C1S7"/>
<comment type="subcellular location">
    <subcellularLocation>
        <location evidence="1">Nucleus</location>
    </subcellularLocation>
</comment>
<gene>
    <name evidence="12" type="ORF">EPR50_G00228100</name>
</gene>
<keyword evidence="3" id="KW-0677">Repeat</keyword>
<feature type="compositionally biased region" description="Polar residues" evidence="10">
    <location>
        <begin position="195"/>
        <end position="206"/>
    </location>
</feature>
<feature type="compositionally biased region" description="Low complexity" evidence="10">
    <location>
        <begin position="670"/>
        <end position="686"/>
    </location>
</feature>